<name>A0A127PIF6_9BURK</name>
<sequence>MEYSPPPLFKQGASARAKAVICTLLALALLIADSRIHALLLLRQAVGTALYPLQMVALMPRDATNRVVDYFSSLSTVEKENQALRSQQGERAQQLQQAQQLAAENAQLRKLLGVEQRLPVKSVMSEILYDARDQFARKVIMDRGSQQGVATGQPVIDDAGIVGQVTRVFPFTSEVTLLTDKDQAIPVQVLRNGLRSVAYGRGQSGYLDLRFMSSNADIQKGDLLVTSGIDGVYPAGLSVAKVVQVESKSADAFAHIVCEPVAGIDRHTQLLILLVDPNPVARPDDEAAIPNSKADILSKRRLTESTRDKTREAAKEAGKESNPEAARKNPQGAGVR</sequence>
<dbReference type="NCBIfam" id="TIGR00219">
    <property type="entry name" value="mreC"/>
    <property type="match status" value="1"/>
</dbReference>
<dbReference type="InterPro" id="IPR055342">
    <property type="entry name" value="MreC_beta-barrel_core"/>
</dbReference>
<keyword evidence="6" id="KW-0175">Coiled coil</keyword>
<accession>A0A127PIF6</accession>
<evidence type="ECO:0000256" key="2">
    <source>
        <dbReference type="ARBA" id="ARBA00013855"/>
    </source>
</evidence>
<dbReference type="InterPro" id="IPR042175">
    <property type="entry name" value="Cell/Rod_MreC_2"/>
</dbReference>
<organism evidence="9">
    <name type="scientific">Collimonas fungivorans</name>
    <dbReference type="NCBI Taxonomy" id="158899"/>
    <lineage>
        <taxon>Bacteria</taxon>
        <taxon>Pseudomonadati</taxon>
        <taxon>Pseudomonadota</taxon>
        <taxon>Betaproteobacteria</taxon>
        <taxon>Burkholderiales</taxon>
        <taxon>Oxalobacteraceae</taxon>
        <taxon>Collimonas</taxon>
    </lineage>
</organism>
<dbReference type="InterPro" id="IPR007221">
    <property type="entry name" value="MreC"/>
</dbReference>
<evidence type="ECO:0000256" key="6">
    <source>
        <dbReference type="SAM" id="Coils"/>
    </source>
</evidence>
<comment type="similarity">
    <text evidence="1 5">Belongs to the MreC family.</text>
</comment>
<protein>
    <recommendedName>
        <fullName evidence="2 5">Cell shape-determining protein MreC</fullName>
    </recommendedName>
    <alternativeName>
        <fullName evidence="4 5">Cell shape protein MreC</fullName>
    </alternativeName>
</protein>
<gene>
    <name evidence="9" type="primary">mreC</name>
    <name evidence="9" type="ORF">CFter6_5020</name>
</gene>
<evidence type="ECO:0000256" key="1">
    <source>
        <dbReference type="ARBA" id="ARBA00009369"/>
    </source>
</evidence>
<comment type="function">
    <text evidence="5">Involved in formation and maintenance of cell shape.</text>
</comment>
<dbReference type="Proteomes" id="UP000072421">
    <property type="component" value="Chromosome"/>
</dbReference>
<feature type="region of interest" description="Disordered" evidence="7">
    <location>
        <begin position="284"/>
        <end position="336"/>
    </location>
</feature>
<evidence type="ECO:0000256" key="5">
    <source>
        <dbReference type="PIRNR" id="PIRNR038471"/>
    </source>
</evidence>
<evidence type="ECO:0000256" key="3">
    <source>
        <dbReference type="ARBA" id="ARBA00022960"/>
    </source>
</evidence>
<dbReference type="InterPro" id="IPR042177">
    <property type="entry name" value="Cell/Rod_1"/>
</dbReference>
<dbReference type="Pfam" id="PF04085">
    <property type="entry name" value="MreC"/>
    <property type="match status" value="1"/>
</dbReference>
<evidence type="ECO:0000256" key="4">
    <source>
        <dbReference type="ARBA" id="ARBA00032089"/>
    </source>
</evidence>
<evidence type="ECO:0000313" key="10">
    <source>
        <dbReference type="Proteomes" id="UP000072421"/>
    </source>
</evidence>
<evidence type="ECO:0000256" key="7">
    <source>
        <dbReference type="SAM" id="MobiDB-lite"/>
    </source>
</evidence>
<dbReference type="Gene3D" id="2.40.10.350">
    <property type="entry name" value="Rod shape-determining protein MreC, domain 2"/>
    <property type="match status" value="1"/>
</dbReference>
<dbReference type="OrthoDB" id="9808025at2"/>
<dbReference type="EMBL" id="CP013232">
    <property type="protein sequence ID" value="AMO97592.1"/>
    <property type="molecule type" value="Genomic_DNA"/>
</dbReference>
<evidence type="ECO:0000313" key="9">
    <source>
        <dbReference type="EMBL" id="AMO97592.1"/>
    </source>
</evidence>
<proteinExistence type="inferred from homology"/>
<dbReference type="RefSeq" id="WP_061541869.1">
    <property type="nucleotide sequence ID" value="NZ_CP013232.1"/>
</dbReference>
<dbReference type="PATRIC" id="fig|158899.10.peg.4949"/>
<reference evidence="9 10" key="1">
    <citation type="submission" date="2015-11" db="EMBL/GenBank/DDBJ databases">
        <title>Exploring the genomic traits of fungus-feeding bacterial genus Collimonas.</title>
        <authorList>
            <person name="Song C."/>
            <person name="Schmidt R."/>
            <person name="de Jager V."/>
            <person name="Krzyzanowska D."/>
            <person name="Jongedijk E."/>
            <person name="Cankar K."/>
            <person name="Beekwilder J."/>
            <person name="van Veen A."/>
            <person name="de Boer W."/>
            <person name="van Veen J.A."/>
            <person name="Garbeva P."/>
        </authorList>
    </citation>
    <scope>NUCLEOTIDE SEQUENCE [LARGE SCALE GENOMIC DNA]</scope>
    <source>
        <strain evidence="9 10">Ter6</strain>
    </source>
</reference>
<dbReference type="Gene3D" id="2.40.10.340">
    <property type="entry name" value="Rod shape-determining protein MreC, domain 1"/>
    <property type="match status" value="1"/>
</dbReference>
<dbReference type="PANTHER" id="PTHR34138:SF1">
    <property type="entry name" value="CELL SHAPE-DETERMINING PROTEIN MREC"/>
    <property type="match status" value="1"/>
</dbReference>
<feature type="compositionally biased region" description="Basic and acidic residues" evidence="7">
    <location>
        <begin position="296"/>
        <end position="327"/>
    </location>
</feature>
<dbReference type="GO" id="GO:0008360">
    <property type="term" value="P:regulation of cell shape"/>
    <property type="evidence" value="ECO:0007669"/>
    <property type="project" value="UniProtKB-KW"/>
</dbReference>
<feature type="coiled-coil region" evidence="6">
    <location>
        <begin position="84"/>
        <end position="111"/>
    </location>
</feature>
<dbReference type="AlphaFoldDB" id="A0A127PIF6"/>
<keyword evidence="3 5" id="KW-0133">Cell shape</keyword>
<dbReference type="PIRSF" id="PIRSF038471">
    <property type="entry name" value="MreC"/>
    <property type="match status" value="1"/>
</dbReference>
<dbReference type="GO" id="GO:0005886">
    <property type="term" value="C:plasma membrane"/>
    <property type="evidence" value="ECO:0007669"/>
    <property type="project" value="TreeGrafter"/>
</dbReference>
<feature type="domain" description="Rod shape-determining protein MreC beta-barrel core" evidence="8">
    <location>
        <begin position="128"/>
        <end position="273"/>
    </location>
</feature>
<evidence type="ECO:0000259" key="8">
    <source>
        <dbReference type="Pfam" id="PF04085"/>
    </source>
</evidence>
<dbReference type="PANTHER" id="PTHR34138">
    <property type="entry name" value="CELL SHAPE-DETERMINING PROTEIN MREC"/>
    <property type="match status" value="1"/>
</dbReference>